<reference evidence="1 2" key="1">
    <citation type="journal article" date="2017" name="Int. J. Syst. Evol. Microbiol.">
        <title>Brenneria populi subsp. brevivirga subsp. nov. isolated from symptomatic bark of Populus x euramericana canker, and description of Brenneria populi subsp. populi subsp. nov.</title>
        <authorList>
            <person name="Zheng M.H."/>
            <person name="Piao C.G."/>
            <person name="Xue H."/>
            <person name="Guo M.W."/>
            <person name="Li Y."/>
        </authorList>
    </citation>
    <scope>NUCLEOTIDE SEQUENCE [LARGE SCALE GENOMIC DNA]</scope>
    <source>
        <strain evidence="1 2">D9-5</strain>
    </source>
</reference>
<accession>A0ABU6JLY1</accession>
<evidence type="ECO:0008006" key="3">
    <source>
        <dbReference type="Google" id="ProtNLM"/>
    </source>
</evidence>
<proteinExistence type="predicted"/>
<dbReference type="EMBL" id="JAYWTM010000001">
    <property type="protein sequence ID" value="MEC5341447.1"/>
    <property type="molecule type" value="Genomic_DNA"/>
</dbReference>
<keyword evidence="2" id="KW-1185">Reference proteome</keyword>
<protein>
    <recommendedName>
        <fullName evidence="3">Transporter</fullName>
    </recommendedName>
</protein>
<name>A0ABU6JLY1_9GAMM</name>
<dbReference type="Proteomes" id="UP001309705">
    <property type="component" value="Unassembled WGS sequence"/>
</dbReference>
<evidence type="ECO:0000313" key="1">
    <source>
        <dbReference type="EMBL" id="MEC5341447.1"/>
    </source>
</evidence>
<gene>
    <name evidence="1" type="ORF">VSX58_02310</name>
</gene>
<organism evidence="1 2">
    <name type="scientific">Brenneria populi</name>
    <dbReference type="NCBI Taxonomy" id="1505588"/>
    <lineage>
        <taxon>Bacteria</taxon>
        <taxon>Pseudomonadati</taxon>
        <taxon>Pseudomonadota</taxon>
        <taxon>Gammaproteobacteria</taxon>
        <taxon>Enterobacterales</taxon>
        <taxon>Pectobacteriaceae</taxon>
        <taxon>Brenneria</taxon>
    </lineage>
</organism>
<dbReference type="RefSeq" id="WP_327616628.1">
    <property type="nucleotide sequence ID" value="NZ_JAYWTM010000001.1"/>
</dbReference>
<comment type="caution">
    <text evidence="1">The sequence shown here is derived from an EMBL/GenBank/DDBJ whole genome shotgun (WGS) entry which is preliminary data.</text>
</comment>
<evidence type="ECO:0000313" key="2">
    <source>
        <dbReference type="Proteomes" id="UP001309705"/>
    </source>
</evidence>
<sequence>MAKYHPEPAYFNERICIDYTDYLAALCKKHWRFIDAIYGVWPFFGMVTKIPLSRQKVSFKERLKMLAMQVLSTQVSDEINIARLIELARQQGLKTFDIQLPYSLTNEQLIVIDEECRDSLALTQQDERLSVRIVAPPDAAEK</sequence>